<accession>A0A8J6U2Z0</accession>
<dbReference type="AlphaFoldDB" id="A0A8J6U2Z0"/>
<evidence type="ECO:0000313" key="1">
    <source>
        <dbReference type="EMBL" id="MBD0822717.1"/>
    </source>
</evidence>
<comment type="caution">
    <text evidence="1">The sequence shown here is derived from an EMBL/GenBank/DDBJ whole genome shotgun (WGS) entry which is preliminary data.</text>
</comment>
<gene>
    <name evidence="1" type="ORF">ICJ85_01670</name>
</gene>
<evidence type="ECO:0000313" key="2">
    <source>
        <dbReference type="Proteomes" id="UP000621516"/>
    </source>
</evidence>
<keyword evidence="2" id="KW-1185">Reference proteome</keyword>
<organism evidence="1 2">
    <name type="scientific">Aestuariibaculum marinum</name>
    <dbReference type="NCBI Taxonomy" id="2683592"/>
    <lineage>
        <taxon>Bacteria</taxon>
        <taxon>Pseudomonadati</taxon>
        <taxon>Bacteroidota</taxon>
        <taxon>Flavobacteriia</taxon>
        <taxon>Flavobacteriales</taxon>
        <taxon>Flavobacteriaceae</taxon>
    </lineage>
</organism>
<name>A0A8J6U2Z0_9FLAO</name>
<reference evidence="1 2" key="1">
    <citation type="journal article" date="2018" name="J. Microbiol.">
        <title>Aestuariibaculum marinum sp. nov., a marine bacterium isolated from seawater in South Korea.</title>
        <authorList>
            <person name="Choi J."/>
            <person name="Lee D."/>
            <person name="Jang J.H."/>
            <person name="Cha S."/>
            <person name="Seo T."/>
        </authorList>
    </citation>
    <scope>NUCLEOTIDE SEQUENCE [LARGE SCALE GENOMIC DNA]</scope>
    <source>
        <strain evidence="1 2">IP7</strain>
    </source>
</reference>
<dbReference type="Proteomes" id="UP000621516">
    <property type="component" value="Unassembled WGS sequence"/>
</dbReference>
<protein>
    <submittedName>
        <fullName evidence="1">Uncharacterized protein</fullName>
    </submittedName>
</protein>
<dbReference type="EMBL" id="JACVXD010000001">
    <property type="protein sequence ID" value="MBD0822717.1"/>
    <property type="molecule type" value="Genomic_DNA"/>
</dbReference>
<dbReference type="RefSeq" id="WP_188222029.1">
    <property type="nucleotide sequence ID" value="NZ_JACVXD010000001.1"/>
</dbReference>
<proteinExistence type="predicted"/>
<sequence>MKRNSEVYSLNKGYSSFIYKSETGLMYSFPVSSGFIDLSFEFAITEHDLNVLKSNNYKFKVLYYVVFYEAQSTFGMRHTTPRKYTAKEFEIAKNKVLYQYEPELKLYVKEFSKRRNLGEDYFQ</sequence>